<comment type="catalytic activity">
    <reaction evidence="1">
        <text>ATP + protein L-histidine = ADP + protein N-phospho-L-histidine.</text>
        <dbReference type="EC" id="2.7.13.3"/>
    </reaction>
</comment>
<evidence type="ECO:0000256" key="2">
    <source>
        <dbReference type="ARBA" id="ARBA00012438"/>
    </source>
</evidence>
<evidence type="ECO:0000256" key="6">
    <source>
        <dbReference type="PROSITE-ProRule" id="PRU00169"/>
    </source>
</evidence>
<dbReference type="SUPFAM" id="SSF55874">
    <property type="entry name" value="ATPase domain of HSP90 chaperone/DNA topoisomerase II/histidine kinase"/>
    <property type="match status" value="1"/>
</dbReference>
<dbReference type="SMART" id="SM00388">
    <property type="entry name" value="HisKA"/>
    <property type="match status" value="1"/>
</dbReference>
<evidence type="ECO:0000256" key="3">
    <source>
        <dbReference type="ARBA" id="ARBA00022553"/>
    </source>
</evidence>
<dbReference type="Pfam" id="PF00072">
    <property type="entry name" value="Response_reg"/>
    <property type="match status" value="1"/>
</dbReference>
<evidence type="ECO:0000256" key="1">
    <source>
        <dbReference type="ARBA" id="ARBA00000085"/>
    </source>
</evidence>
<dbReference type="InterPro" id="IPR036890">
    <property type="entry name" value="HATPase_C_sf"/>
</dbReference>
<dbReference type="GO" id="GO:0000155">
    <property type="term" value="F:phosphorelay sensor kinase activity"/>
    <property type="evidence" value="ECO:0007669"/>
    <property type="project" value="InterPro"/>
</dbReference>
<sequence length="750" mass="85255">MLRKYVLMHFFDLKTGMLIGYRELSLKNLLPLDRNNYIPMKQKQRSFLLIFGVIIVFITLLFRNSITQRSEQKVLVTTLSELDTNSRQLSKLDSITLSLQVAENNFRMYTALWRPEYFVKYTEEIRSISALLAGFSLDDNKNISGSIVGDLTNKRKQMLLYSEIKKLADSITNINLQLNVGKIDSGLLAVKSFPKPSVKKVVEVEEIKAEPVVKKKKLFARIKNAILNKSDAVDTSKIRKTETTYVPIDNGAAAYNRKQLQKMGAYYKGLLDDQRKNHEKLTEKEQTILTLNERIFENIKLLFREYKNNVNLSEQARKIALKNRAKTSLDSIDWSGKFNFIISLLSYLGIIFLLYKLYRSYSKIMRANKLAADQVVSKSRFFTSISHEMRTPLNAIMGVSEQLKSTPLNDNQKGMSKLLDTSASMLLSAVNEVLDFSRLETNKLSLAKTPFRYKRILKEVADTTKVLADQKNIALELKQDVAPDLLLVGDPYRLKQILMNLTANAIKFTDKGEVSIQVELKRIDVKNAMLHVKVIDTGIGISPANLPIVFKEFSQVIDSKRNDWQTGSGLGLTISKKLVDLHKGKITVESAVGKGTTFSFELPYIIASEEEENPDDQNEYVVNSNRFKNIHILVVDDSEINLLMIKMIFKKHEISFDTAANGIEALEFIANNRCDMVLTDIQMPEMDGLELIKRIRTNADPKKAAIPVIAITGQITPESHDLYLSSGLNNYIIKPYTERELMEKILDCIA</sequence>
<evidence type="ECO:0000256" key="4">
    <source>
        <dbReference type="ARBA" id="ARBA00022679"/>
    </source>
</evidence>
<keyword evidence="4" id="KW-0808">Transferase</keyword>
<keyword evidence="5 10" id="KW-0418">Kinase</keyword>
<keyword evidence="7" id="KW-1133">Transmembrane helix</keyword>
<keyword evidence="7" id="KW-0472">Membrane</keyword>
<dbReference type="InterPro" id="IPR003661">
    <property type="entry name" value="HisK_dim/P_dom"/>
</dbReference>
<dbReference type="FunFam" id="3.30.565.10:FF:000010">
    <property type="entry name" value="Sensor histidine kinase RcsC"/>
    <property type="match status" value="1"/>
</dbReference>
<organism evidence="10 11">
    <name type="scientific">Pedobacter nyackensis</name>
    <dbReference type="NCBI Taxonomy" id="475255"/>
    <lineage>
        <taxon>Bacteria</taxon>
        <taxon>Pseudomonadati</taxon>
        <taxon>Bacteroidota</taxon>
        <taxon>Sphingobacteriia</taxon>
        <taxon>Sphingobacteriales</taxon>
        <taxon>Sphingobacteriaceae</taxon>
        <taxon>Pedobacter</taxon>
    </lineage>
</organism>
<dbReference type="InterPro" id="IPR036097">
    <property type="entry name" value="HisK_dim/P_sf"/>
</dbReference>
<dbReference type="Gene3D" id="3.40.50.2300">
    <property type="match status" value="1"/>
</dbReference>
<dbReference type="GO" id="GO:0005886">
    <property type="term" value="C:plasma membrane"/>
    <property type="evidence" value="ECO:0007669"/>
    <property type="project" value="TreeGrafter"/>
</dbReference>
<keyword evidence="3 6" id="KW-0597">Phosphoprotein</keyword>
<dbReference type="GO" id="GO:0009927">
    <property type="term" value="F:histidine phosphotransfer kinase activity"/>
    <property type="evidence" value="ECO:0007669"/>
    <property type="project" value="TreeGrafter"/>
</dbReference>
<dbReference type="PROSITE" id="PS50109">
    <property type="entry name" value="HIS_KIN"/>
    <property type="match status" value="1"/>
</dbReference>
<dbReference type="CDD" id="cd17546">
    <property type="entry name" value="REC_hyHK_CKI1_RcsC-like"/>
    <property type="match status" value="1"/>
</dbReference>
<dbReference type="SUPFAM" id="SSF47384">
    <property type="entry name" value="Homodimeric domain of signal transducing histidine kinase"/>
    <property type="match status" value="1"/>
</dbReference>
<dbReference type="SUPFAM" id="SSF52172">
    <property type="entry name" value="CheY-like"/>
    <property type="match status" value="1"/>
</dbReference>
<accession>A0A1W2CPB0</accession>
<dbReference type="InterPro" id="IPR001789">
    <property type="entry name" value="Sig_transdc_resp-reg_receiver"/>
</dbReference>
<feature type="domain" description="Response regulatory" evidence="9">
    <location>
        <begin position="631"/>
        <end position="749"/>
    </location>
</feature>
<dbReference type="InterPro" id="IPR005467">
    <property type="entry name" value="His_kinase_dom"/>
</dbReference>
<feature type="transmembrane region" description="Helical" evidence="7">
    <location>
        <begin position="47"/>
        <end position="66"/>
    </location>
</feature>
<dbReference type="Gene3D" id="3.30.565.10">
    <property type="entry name" value="Histidine kinase-like ATPase, C-terminal domain"/>
    <property type="match status" value="1"/>
</dbReference>
<dbReference type="PANTHER" id="PTHR43047">
    <property type="entry name" value="TWO-COMPONENT HISTIDINE PROTEIN KINASE"/>
    <property type="match status" value="1"/>
</dbReference>
<dbReference type="PANTHER" id="PTHR43047:SF66">
    <property type="entry name" value="HISKA"/>
    <property type="match status" value="1"/>
</dbReference>
<gene>
    <name evidence="10" type="ORF">SAMN04488101_10480</name>
</gene>
<evidence type="ECO:0000256" key="5">
    <source>
        <dbReference type="ARBA" id="ARBA00022777"/>
    </source>
</evidence>
<feature type="modified residue" description="4-aspartylphosphate" evidence="6">
    <location>
        <position position="680"/>
    </location>
</feature>
<dbReference type="PROSITE" id="PS50110">
    <property type="entry name" value="RESPONSE_REGULATORY"/>
    <property type="match status" value="1"/>
</dbReference>
<protein>
    <recommendedName>
        <fullName evidence="2">histidine kinase</fullName>
        <ecNumber evidence="2">2.7.13.3</ecNumber>
    </recommendedName>
</protein>
<dbReference type="InterPro" id="IPR003594">
    <property type="entry name" value="HATPase_dom"/>
</dbReference>
<name>A0A1W2CPB0_9SPHI</name>
<feature type="domain" description="Histidine kinase" evidence="8">
    <location>
        <begin position="384"/>
        <end position="606"/>
    </location>
</feature>
<dbReference type="AlphaFoldDB" id="A0A1W2CPB0"/>
<dbReference type="Proteomes" id="UP000192678">
    <property type="component" value="Unassembled WGS sequence"/>
</dbReference>
<dbReference type="Pfam" id="PF02518">
    <property type="entry name" value="HATPase_c"/>
    <property type="match status" value="1"/>
</dbReference>
<dbReference type="SMART" id="SM00387">
    <property type="entry name" value="HATPase_c"/>
    <property type="match status" value="1"/>
</dbReference>
<keyword evidence="7" id="KW-0812">Transmembrane</keyword>
<evidence type="ECO:0000256" key="7">
    <source>
        <dbReference type="SAM" id="Phobius"/>
    </source>
</evidence>
<keyword evidence="11" id="KW-1185">Reference proteome</keyword>
<dbReference type="EC" id="2.7.13.3" evidence="2"/>
<proteinExistence type="predicted"/>
<dbReference type="Pfam" id="PF00512">
    <property type="entry name" value="HisKA"/>
    <property type="match status" value="1"/>
</dbReference>
<dbReference type="SMART" id="SM00448">
    <property type="entry name" value="REC"/>
    <property type="match status" value="1"/>
</dbReference>
<evidence type="ECO:0000259" key="8">
    <source>
        <dbReference type="PROSITE" id="PS50109"/>
    </source>
</evidence>
<dbReference type="InterPro" id="IPR011006">
    <property type="entry name" value="CheY-like_superfamily"/>
</dbReference>
<evidence type="ECO:0000259" key="9">
    <source>
        <dbReference type="PROSITE" id="PS50110"/>
    </source>
</evidence>
<reference evidence="10 11" key="1">
    <citation type="submission" date="2017-04" db="EMBL/GenBank/DDBJ databases">
        <authorList>
            <person name="Afonso C.L."/>
            <person name="Miller P.J."/>
            <person name="Scott M.A."/>
            <person name="Spackman E."/>
            <person name="Goraichik I."/>
            <person name="Dimitrov K.M."/>
            <person name="Suarez D.L."/>
            <person name="Swayne D.E."/>
        </authorList>
    </citation>
    <scope>NUCLEOTIDE SEQUENCE [LARGE SCALE GENOMIC DNA]</scope>
    <source>
        <strain evidence="10 11">DSM 19625</strain>
    </source>
</reference>
<dbReference type="CDD" id="cd16922">
    <property type="entry name" value="HATPase_EvgS-ArcB-TorS-like"/>
    <property type="match status" value="1"/>
</dbReference>
<dbReference type="InterPro" id="IPR004358">
    <property type="entry name" value="Sig_transdc_His_kin-like_C"/>
</dbReference>
<dbReference type="EMBL" id="FWYB01000004">
    <property type="protein sequence ID" value="SMC87097.1"/>
    <property type="molecule type" value="Genomic_DNA"/>
</dbReference>
<evidence type="ECO:0000313" key="10">
    <source>
        <dbReference type="EMBL" id="SMC87097.1"/>
    </source>
</evidence>
<dbReference type="STRING" id="475255.SAMN04488101_10480"/>
<dbReference type="PRINTS" id="PR00344">
    <property type="entry name" value="BCTRLSENSOR"/>
</dbReference>
<dbReference type="CDD" id="cd00082">
    <property type="entry name" value="HisKA"/>
    <property type="match status" value="1"/>
</dbReference>
<evidence type="ECO:0000313" key="11">
    <source>
        <dbReference type="Proteomes" id="UP000192678"/>
    </source>
</evidence>
<dbReference type="Gene3D" id="1.10.287.130">
    <property type="match status" value="1"/>
</dbReference>